<evidence type="ECO:0000256" key="3">
    <source>
        <dbReference type="ARBA" id="ARBA00023315"/>
    </source>
</evidence>
<protein>
    <recommendedName>
        <fullName evidence="1">[acyl-carrier-protein] S-malonyltransferase</fullName>
        <ecNumber evidence="1">2.3.1.39</ecNumber>
    </recommendedName>
</protein>
<dbReference type="SMART" id="SM00827">
    <property type="entry name" value="PKS_AT"/>
    <property type="match status" value="1"/>
</dbReference>
<dbReference type="NCBIfam" id="TIGR00128">
    <property type="entry name" value="fabD"/>
    <property type="match status" value="1"/>
</dbReference>
<dbReference type="PANTHER" id="PTHR42681">
    <property type="entry name" value="MALONYL-COA-ACYL CARRIER PROTEIN TRANSACYLASE, MITOCHONDRIAL"/>
    <property type="match status" value="1"/>
</dbReference>
<dbReference type="Pfam" id="PF00698">
    <property type="entry name" value="Acyl_transf_1"/>
    <property type="match status" value="1"/>
</dbReference>
<evidence type="ECO:0000259" key="5">
    <source>
        <dbReference type="SMART" id="SM00827"/>
    </source>
</evidence>
<dbReference type="Gene3D" id="3.40.366.10">
    <property type="entry name" value="Malonyl-Coenzyme A Acyl Carrier Protein, domain 2"/>
    <property type="match status" value="1"/>
</dbReference>
<organism evidence="6 7">
    <name type="scientific">Paenibacillus paeoniae</name>
    <dbReference type="NCBI Taxonomy" id="2292705"/>
    <lineage>
        <taxon>Bacteria</taxon>
        <taxon>Bacillati</taxon>
        <taxon>Bacillota</taxon>
        <taxon>Bacilli</taxon>
        <taxon>Bacillales</taxon>
        <taxon>Paenibacillaceae</taxon>
        <taxon>Paenibacillus</taxon>
    </lineage>
</organism>
<accession>A0A371PQ22</accession>
<comment type="catalytic activity">
    <reaction evidence="4">
        <text>holo-[ACP] + malonyl-CoA = malonyl-[ACP] + CoA</text>
        <dbReference type="Rhea" id="RHEA:41792"/>
        <dbReference type="Rhea" id="RHEA-COMP:9623"/>
        <dbReference type="Rhea" id="RHEA-COMP:9685"/>
        <dbReference type="ChEBI" id="CHEBI:57287"/>
        <dbReference type="ChEBI" id="CHEBI:57384"/>
        <dbReference type="ChEBI" id="CHEBI:64479"/>
        <dbReference type="ChEBI" id="CHEBI:78449"/>
        <dbReference type="EC" id="2.3.1.39"/>
    </reaction>
</comment>
<dbReference type="OrthoDB" id="9805460at2"/>
<evidence type="ECO:0000256" key="1">
    <source>
        <dbReference type="ARBA" id="ARBA00013258"/>
    </source>
</evidence>
<reference evidence="6 7" key="1">
    <citation type="submission" date="2018-08" db="EMBL/GenBank/DDBJ databases">
        <title>Paenibacillus sp. M4BSY-1, whole genome shotgun sequence.</title>
        <authorList>
            <person name="Tuo L."/>
        </authorList>
    </citation>
    <scope>NUCLEOTIDE SEQUENCE [LARGE SCALE GENOMIC DNA]</scope>
    <source>
        <strain evidence="6 7">M4BSY-1</strain>
    </source>
</reference>
<keyword evidence="7" id="KW-1185">Reference proteome</keyword>
<dbReference type="InterPro" id="IPR050858">
    <property type="entry name" value="Mal-CoA-ACP_Trans/PKS_FabD"/>
</dbReference>
<keyword evidence="3 6" id="KW-0012">Acyltransferase</keyword>
<feature type="domain" description="Malonyl-CoA:ACP transacylase (MAT)" evidence="5">
    <location>
        <begin position="8"/>
        <end position="316"/>
    </location>
</feature>
<evidence type="ECO:0000256" key="2">
    <source>
        <dbReference type="ARBA" id="ARBA00022679"/>
    </source>
</evidence>
<evidence type="ECO:0000313" key="6">
    <source>
        <dbReference type="EMBL" id="REK77829.1"/>
    </source>
</evidence>
<dbReference type="InterPro" id="IPR001227">
    <property type="entry name" value="Ac_transferase_dom_sf"/>
</dbReference>
<sequence>MLDKHAIWFPGQGSQRVGMGKAHSERYEIVKDTLEEANEALGRNLSGLMFEGPMTELTKTENAQPAILALGVAMYRVYSREWGYVPAIAAGHSLGEITALTCSGAIAFPDALRLVHKRGELMQGAAASGIGAMAAVNGLSPTVVALACLEASASCTDGNHVVVVSNINSEQQTVISGHKEAVRQASQRLALQGASVIPLQVSAPFHSPLMAPAAAQFAEELSRIAYGELSFPVVSSLTGMPYKDAGEIAELLARGLTDPVNWTAVIRYLKTDNITTAVEIGPGNVLKRLAQRDHLSVFALDDREDEVHVLTMSRQSEPAGRYTIELLNRCLAIATCIRNRNWNQVEYEQGVSVPYRGVQRLIDQLRESGEQVSEEHVKQALAMLESVFQTKGAPVEEKERRFEGLRTEFGLDSLPGAAPYNREYADSLQ</sequence>
<dbReference type="InterPro" id="IPR014043">
    <property type="entry name" value="Acyl_transferase_dom"/>
</dbReference>
<dbReference type="SUPFAM" id="SSF52151">
    <property type="entry name" value="FabD/lysophospholipase-like"/>
    <property type="match status" value="1"/>
</dbReference>
<dbReference type="PANTHER" id="PTHR42681:SF1">
    <property type="entry name" value="MALONYL-COA-ACYL CARRIER PROTEIN TRANSACYLASE, MITOCHONDRIAL"/>
    <property type="match status" value="1"/>
</dbReference>
<evidence type="ECO:0000313" key="7">
    <source>
        <dbReference type="Proteomes" id="UP000261905"/>
    </source>
</evidence>
<dbReference type="InterPro" id="IPR016035">
    <property type="entry name" value="Acyl_Trfase/lysoPLipase"/>
</dbReference>
<dbReference type="EC" id="2.3.1.39" evidence="1"/>
<name>A0A371PQ22_9BACL</name>
<dbReference type="Proteomes" id="UP000261905">
    <property type="component" value="Unassembled WGS sequence"/>
</dbReference>
<comment type="caution">
    <text evidence="6">The sequence shown here is derived from an EMBL/GenBank/DDBJ whole genome shotgun (WGS) entry which is preliminary data.</text>
</comment>
<dbReference type="GO" id="GO:0006633">
    <property type="term" value="P:fatty acid biosynthetic process"/>
    <property type="evidence" value="ECO:0007669"/>
    <property type="project" value="TreeGrafter"/>
</dbReference>
<gene>
    <name evidence="6" type="primary">fabD</name>
    <name evidence="6" type="ORF">DX130_03750</name>
</gene>
<dbReference type="AlphaFoldDB" id="A0A371PQ22"/>
<dbReference type="GO" id="GO:0005829">
    <property type="term" value="C:cytosol"/>
    <property type="evidence" value="ECO:0007669"/>
    <property type="project" value="TreeGrafter"/>
</dbReference>
<dbReference type="EMBL" id="QUBQ01000001">
    <property type="protein sequence ID" value="REK77829.1"/>
    <property type="molecule type" value="Genomic_DNA"/>
</dbReference>
<dbReference type="InterPro" id="IPR016036">
    <property type="entry name" value="Malonyl_transacylase_ACP-bd"/>
</dbReference>
<dbReference type="InterPro" id="IPR004410">
    <property type="entry name" value="Malonyl_CoA-ACP_transAc_FabD"/>
</dbReference>
<keyword evidence="2 6" id="KW-0808">Transferase</keyword>
<dbReference type="SUPFAM" id="SSF55048">
    <property type="entry name" value="Probable ACP-binding domain of malonyl-CoA ACP transacylase"/>
    <property type="match status" value="1"/>
</dbReference>
<dbReference type="Gene3D" id="3.30.70.250">
    <property type="entry name" value="Malonyl-CoA ACP transacylase, ACP-binding"/>
    <property type="match status" value="1"/>
</dbReference>
<dbReference type="GO" id="GO:0004314">
    <property type="term" value="F:[acyl-carrier-protein] S-malonyltransferase activity"/>
    <property type="evidence" value="ECO:0007669"/>
    <property type="project" value="UniProtKB-EC"/>
</dbReference>
<evidence type="ECO:0000256" key="4">
    <source>
        <dbReference type="ARBA" id="ARBA00048462"/>
    </source>
</evidence>
<proteinExistence type="predicted"/>